<proteinExistence type="predicted"/>
<keyword evidence="1" id="KW-1133">Transmembrane helix</keyword>
<name>A0AAD2SUX7_STRCV</name>
<evidence type="ECO:0000313" key="2">
    <source>
        <dbReference type="EMBL" id="EID19695.1"/>
    </source>
</evidence>
<evidence type="ECO:0000256" key="1">
    <source>
        <dbReference type="SAM" id="Phobius"/>
    </source>
</evidence>
<protein>
    <submittedName>
        <fullName evidence="2">Uncharacterized protein</fullName>
    </submittedName>
</protein>
<evidence type="ECO:0000313" key="3">
    <source>
        <dbReference type="Proteomes" id="UP000005070"/>
    </source>
</evidence>
<reference evidence="2 3" key="1">
    <citation type="submission" date="2012-01" db="EMBL/GenBank/DDBJ databases">
        <authorList>
            <person name="Harkins D.M."/>
            <person name="Madupu R."/>
            <person name="Durkin A.S."/>
            <person name="Torralba M."/>
            <person name="Methe B."/>
            <person name="Sutton G.G."/>
            <person name="Nelson K.E."/>
        </authorList>
    </citation>
    <scope>NUCLEOTIDE SEQUENCE [LARGE SCALE GENOMIC DNA]</scope>
    <source>
        <strain evidence="2 3">SK53</strain>
    </source>
</reference>
<feature type="transmembrane region" description="Helical" evidence="1">
    <location>
        <begin position="18"/>
        <end position="38"/>
    </location>
</feature>
<dbReference type="EMBL" id="AICQ01000037">
    <property type="protein sequence ID" value="EID19695.1"/>
    <property type="molecule type" value="Genomic_DNA"/>
</dbReference>
<keyword evidence="1" id="KW-0812">Transmembrane</keyword>
<accession>A0AAD2SUX7</accession>
<sequence>MPGGLSIFRAFRSGSNPFLFPIFTLIFFLILFLGGDAVRA</sequence>
<keyword evidence="1" id="KW-0472">Membrane</keyword>
<organism evidence="2 3">
    <name type="scientific">Streptococcus constellatus subsp. constellatus SK53</name>
    <dbReference type="NCBI Taxonomy" id="1095730"/>
    <lineage>
        <taxon>Bacteria</taxon>
        <taxon>Bacillati</taxon>
        <taxon>Bacillota</taxon>
        <taxon>Bacilli</taxon>
        <taxon>Lactobacillales</taxon>
        <taxon>Streptococcaceae</taxon>
        <taxon>Streptococcus</taxon>
        <taxon>Streptococcus anginosus group</taxon>
    </lineage>
</organism>
<comment type="caution">
    <text evidence="2">The sequence shown here is derived from an EMBL/GenBank/DDBJ whole genome shotgun (WGS) entry which is preliminary data.</text>
</comment>
<dbReference type="Proteomes" id="UP000005070">
    <property type="component" value="Unassembled WGS sequence"/>
</dbReference>
<gene>
    <name evidence="2" type="ORF">HMPREF1044_0408</name>
</gene>
<dbReference type="AlphaFoldDB" id="A0AAD2SUX7"/>